<dbReference type="SMART" id="SM00501">
    <property type="entry name" value="BRIGHT"/>
    <property type="match status" value="1"/>
</dbReference>
<dbReference type="CDD" id="cd00167">
    <property type="entry name" value="SANT"/>
    <property type="match status" value="1"/>
</dbReference>
<reference evidence="3 4" key="1">
    <citation type="submission" date="2024-11" db="EMBL/GenBank/DDBJ databases">
        <title>A near-complete genome assembly of Cinchona calisaya.</title>
        <authorList>
            <person name="Lian D.C."/>
            <person name="Zhao X.W."/>
            <person name="Wei L."/>
        </authorList>
    </citation>
    <scope>NUCLEOTIDE SEQUENCE [LARGE SCALE GENOMIC DNA]</scope>
    <source>
        <tissue evidence="3">Nenye</tissue>
    </source>
</reference>
<dbReference type="Pfam" id="PF01388">
    <property type="entry name" value="ARID"/>
    <property type="match status" value="1"/>
</dbReference>
<dbReference type="PANTHER" id="PTHR46410">
    <property type="entry name" value="AT-RICH INTERACTIVE DOMAIN-CONTAINING PROTEIN 2"/>
    <property type="match status" value="1"/>
</dbReference>
<dbReference type="CDD" id="cd16100">
    <property type="entry name" value="ARID"/>
    <property type="match status" value="1"/>
</dbReference>
<feature type="domain" description="ARID" evidence="2">
    <location>
        <begin position="50"/>
        <end position="143"/>
    </location>
</feature>
<accession>A0ABD3B0B1</accession>
<dbReference type="PANTHER" id="PTHR46410:SF1">
    <property type="entry name" value="AT-RICH INTERACTIVE DOMAIN-CONTAINING PROTEIN 1"/>
    <property type="match status" value="1"/>
</dbReference>
<dbReference type="PROSITE" id="PS51011">
    <property type="entry name" value="ARID"/>
    <property type="match status" value="1"/>
</dbReference>
<dbReference type="InterPro" id="IPR001005">
    <property type="entry name" value="SANT/Myb"/>
</dbReference>
<evidence type="ECO:0000313" key="4">
    <source>
        <dbReference type="Proteomes" id="UP001630127"/>
    </source>
</evidence>
<dbReference type="AlphaFoldDB" id="A0ABD3B0B1"/>
<keyword evidence="4" id="KW-1185">Reference proteome</keyword>
<evidence type="ECO:0000256" key="1">
    <source>
        <dbReference type="SAM" id="MobiDB-lite"/>
    </source>
</evidence>
<sequence length="624" mass="70978">MAGWLKRVDGSGLETFKIHQKVVEEEEEEETKGFLNSTIVIKEEVRYPGEKFESSFNEYLPVFVKETFGVSCFRLLPPMLGNGQSVDLFKLYLNVQKRGGFVKVSENGLWNSLAQECGFDSSFGSALKLVYVKYLDELEKHLQRVVKGEEAQGSERDAKRNSLGELLMKLESDLKGFLSDIMDKNKKGGEFTSVEVKKKEFDYEYGGKFARLDELGGGFGKLNGDVKNGEKTSVSEDGGMGGVVSDNGKGNADSVDRLFEANIGKDRMVVEDGDMVLDLSDGNEGVLSRKRRRECYLGMLNWINNVARDPCDPAIGCLPERSRWKYYAADIAWKQVLFVREAMLAKTNTDSSDQQTILQKKQKMHPLMYDDQTGSEKQRFSQRILSAKDPSKKSSPVTQGDEHFDEAESDSSTDSDADFVGRRRRKKRIPVGPHWQADVPEWTGEACESNSKWLGNRIWPLERAEQNRNLIERERIGKGRQDSCGCRLPGSFECVKFHVSEKRLRLKLELGPAFYRWKLDNMGEDVALSWTKEEEKKFHNIVKSNPSSLGKFFWHEIMKSFGNKGRESLVSYYYNAFLLQRRGHQNRVTPNDINSDDEESESRYDSDILPGSIFCSPKKHLNIG</sequence>
<feature type="region of interest" description="Disordered" evidence="1">
    <location>
        <begin position="373"/>
        <end position="421"/>
    </location>
</feature>
<proteinExistence type="predicted"/>
<dbReference type="EMBL" id="JBJUIK010000001">
    <property type="protein sequence ID" value="KAL3536803.1"/>
    <property type="molecule type" value="Genomic_DNA"/>
</dbReference>
<dbReference type="InterPro" id="IPR001606">
    <property type="entry name" value="ARID_dom"/>
</dbReference>
<name>A0ABD3B0B1_9GENT</name>
<feature type="compositionally biased region" description="Acidic residues" evidence="1">
    <location>
        <begin position="403"/>
        <end position="417"/>
    </location>
</feature>
<dbReference type="SUPFAM" id="SSF46774">
    <property type="entry name" value="ARID-like"/>
    <property type="match status" value="1"/>
</dbReference>
<organism evidence="3 4">
    <name type="scientific">Cinchona calisaya</name>
    <dbReference type="NCBI Taxonomy" id="153742"/>
    <lineage>
        <taxon>Eukaryota</taxon>
        <taxon>Viridiplantae</taxon>
        <taxon>Streptophyta</taxon>
        <taxon>Embryophyta</taxon>
        <taxon>Tracheophyta</taxon>
        <taxon>Spermatophyta</taxon>
        <taxon>Magnoliopsida</taxon>
        <taxon>eudicotyledons</taxon>
        <taxon>Gunneridae</taxon>
        <taxon>Pentapetalae</taxon>
        <taxon>asterids</taxon>
        <taxon>lamiids</taxon>
        <taxon>Gentianales</taxon>
        <taxon>Rubiaceae</taxon>
        <taxon>Cinchonoideae</taxon>
        <taxon>Cinchoneae</taxon>
        <taxon>Cinchona</taxon>
    </lineage>
</organism>
<protein>
    <recommendedName>
        <fullName evidence="2">ARID domain-containing protein</fullName>
    </recommendedName>
</protein>
<dbReference type="Proteomes" id="UP001630127">
    <property type="component" value="Unassembled WGS sequence"/>
</dbReference>
<evidence type="ECO:0000313" key="3">
    <source>
        <dbReference type="EMBL" id="KAL3536803.1"/>
    </source>
</evidence>
<dbReference type="Gene3D" id="1.10.150.60">
    <property type="entry name" value="ARID DNA-binding domain"/>
    <property type="match status" value="1"/>
</dbReference>
<dbReference type="InterPro" id="IPR036431">
    <property type="entry name" value="ARID_dom_sf"/>
</dbReference>
<dbReference type="SMART" id="SM01014">
    <property type="entry name" value="ARID"/>
    <property type="match status" value="1"/>
</dbReference>
<comment type="caution">
    <text evidence="3">The sequence shown here is derived from an EMBL/GenBank/DDBJ whole genome shotgun (WGS) entry which is preliminary data.</text>
</comment>
<gene>
    <name evidence="3" type="ORF">ACH5RR_000169</name>
</gene>
<evidence type="ECO:0000259" key="2">
    <source>
        <dbReference type="PROSITE" id="PS51011"/>
    </source>
</evidence>